<evidence type="ECO:0000256" key="9">
    <source>
        <dbReference type="SAM" id="SignalP"/>
    </source>
</evidence>
<sequence>MASRPIAYLFTVITFVMGGASASCLAPEEEMIFKIELRGDWSPLTFPKQYPKFRKNAQFSPLVGTVHNDEYTMWEEGRVVSRDFRYFVNEDVTSKLVNSIKRSPDANTAFLANKIKDGMGKTSKTFTATRDFHLLSFAVHLIPSPDWFVGTSKLDLCQGSSWLDEPITLDLRPYDAGTDQGFMFTSPDYDESSFKPVHQITSTYPNHPANSFYYPQLDQLPRIAHATISRVAASQVSLPVSAEKSRGPLEAVSSAGNPHQNIPSWFHGISTGNSNNVQLTPVDCAVTNWGAWGTCDDLCTVGVQRRYRIVQQKPLNGGRKCDSLIELRICNSKLAMKKAQKKKCANKKMKKERKKYNAKQMKKIQNSIDNLYLI</sequence>
<dbReference type="PROSITE" id="PS50092">
    <property type="entry name" value="TSP1"/>
    <property type="match status" value="1"/>
</dbReference>
<evidence type="ECO:0000256" key="4">
    <source>
        <dbReference type="ARBA" id="ARBA00022723"/>
    </source>
</evidence>
<evidence type="ECO:0000256" key="8">
    <source>
        <dbReference type="ARBA" id="ARBA00023180"/>
    </source>
</evidence>
<dbReference type="OrthoDB" id="6090599at2759"/>
<evidence type="ECO:0000256" key="3">
    <source>
        <dbReference type="ARBA" id="ARBA00022530"/>
    </source>
</evidence>
<reference evidence="11 12" key="1">
    <citation type="journal article" date="2017" name="PLoS Biol.">
        <title>The sea cucumber genome provides insights into morphological evolution and visceral regeneration.</title>
        <authorList>
            <person name="Zhang X."/>
            <person name="Sun L."/>
            <person name="Yuan J."/>
            <person name="Sun Y."/>
            <person name="Gao Y."/>
            <person name="Zhang L."/>
            <person name="Li S."/>
            <person name="Dai H."/>
            <person name="Hamel J.F."/>
            <person name="Liu C."/>
            <person name="Yu Y."/>
            <person name="Liu S."/>
            <person name="Lin W."/>
            <person name="Guo K."/>
            <person name="Jin S."/>
            <person name="Xu P."/>
            <person name="Storey K.B."/>
            <person name="Huan P."/>
            <person name="Zhang T."/>
            <person name="Zhou Y."/>
            <person name="Zhang J."/>
            <person name="Lin C."/>
            <person name="Li X."/>
            <person name="Xing L."/>
            <person name="Huo D."/>
            <person name="Sun M."/>
            <person name="Wang L."/>
            <person name="Mercier A."/>
            <person name="Li F."/>
            <person name="Yang H."/>
            <person name="Xiang J."/>
        </authorList>
    </citation>
    <scope>NUCLEOTIDE SEQUENCE [LARGE SCALE GENOMIC DNA]</scope>
    <source>
        <strain evidence="11">Shaxun</strain>
        <tissue evidence="11">Muscle</tissue>
    </source>
</reference>
<dbReference type="PANTHER" id="PTHR11311:SF15">
    <property type="entry name" value="SPONDIN-2"/>
    <property type="match status" value="1"/>
</dbReference>
<name>A0A2G8L7C7_STIJA</name>
<evidence type="ECO:0000259" key="10">
    <source>
        <dbReference type="PROSITE" id="PS51020"/>
    </source>
</evidence>
<dbReference type="PROSITE" id="PS51257">
    <property type="entry name" value="PROKAR_LIPOPROTEIN"/>
    <property type="match status" value="1"/>
</dbReference>
<accession>A0A2G8L7C7</accession>
<dbReference type="EMBL" id="MRZV01000185">
    <property type="protein sequence ID" value="PIK56177.1"/>
    <property type="molecule type" value="Genomic_DNA"/>
</dbReference>
<dbReference type="Gene3D" id="2.60.40.2130">
    <property type="entry name" value="F-spondin domain"/>
    <property type="match status" value="1"/>
</dbReference>
<dbReference type="SMART" id="SM00209">
    <property type="entry name" value="TSP1"/>
    <property type="match status" value="1"/>
</dbReference>
<comment type="subcellular location">
    <subcellularLocation>
        <location evidence="1">Secreted</location>
        <location evidence="1">Extracellular space</location>
        <location evidence="1">Extracellular matrix</location>
    </subcellularLocation>
</comment>
<dbReference type="GO" id="GO:0046872">
    <property type="term" value="F:metal ion binding"/>
    <property type="evidence" value="ECO:0007669"/>
    <property type="project" value="UniProtKB-KW"/>
</dbReference>
<dbReference type="InterPro" id="IPR044004">
    <property type="entry name" value="TSP1_spondin_dom"/>
</dbReference>
<evidence type="ECO:0000256" key="7">
    <source>
        <dbReference type="ARBA" id="ARBA00023157"/>
    </source>
</evidence>
<dbReference type="PROSITE" id="PS51020">
    <property type="entry name" value="SPONDIN"/>
    <property type="match status" value="1"/>
</dbReference>
<dbReference type="SUPFAM" id="SSF82895">
    <property type="entry name" value="TSP-1 type 1 repeat"/>
    <property type="match status" value="1"/>
</dbReference>
<keyword evidence="2" id="KW-0964">Secreted</keyword>
<dbReference type="PANTHER" id="PTHR11311">
    <property type="entry name" value="SPONDIN"/>
    <property type="match status" value="1"/>
</dbReference>
<keyword evidence="6" id="KW-0130">Cell adhesion</keyword>
<dbReference type="Proteomes" id="UP000230750">
    <property type="component" value="Unassembled WGS sequence"/>
</dbReference>
<evidence type="ECO:0000313" key="11">
    <source>
        <dbReference type="EMBL" id="PIK56177.1"/>
    </source>
</evidence>
<evidence type="ECO:0000256" key="1">
    <source>
        <dbReference type="ARBA" id="ARBA00004498"/>
    </source>
</evidence>
<dbReference type="InterPro" id="IPR009465">
    <property type="entry name" value="Spondin_N"/>
</dbReference>
<dbReference type="Pfam" id="PF06468">
    <property type="entry name" value="Spond_N"/>
    <property type="match status" value="1"/>
</dbReference>
<dbReference type="InterPro" id="IPR036383">
    <property type="entry name" value="TSP1_rpt_sf"/>
</dbReference>
<keyword evidence="8" id="KW-0325">Glycoprotein</keyword>
<dbReference type="STRING" id="307972.A0A2G8L7C7"/>
<evidence type="ECO:0000256" key="5">
    <source>
        <dbReference type="ARBA" id="ARBA00022729"/>
    </source>
</evidence>
<dbReference type="GO" id="GO:0031012">
    <property type="term" value="C:extracellular matrix"/>
    <property type="evidence" value="ECO:0007669"/>
    <property type="project" value="TreeGrafter"/>
</dbReference>
<dbReference type="InterPro" id="IPR038678">
    <property type="entry name" value="Spondin_N_sf"/>
</dbReference>
<keyword evidence="4" id="KW-0479">Metal-binding</keyword>
<dbReference type="NCBIfam" id="NF038123">
    <property type="entry name" value="NF038123_dom"/>
    <property type="match status" value="1"/>
</dbReference>
<keyword evidence="7" id="KW-1015">Disulfide bond</keyword>
<dbReference type="InterPro" id="IPR000884">
    <property type="entry name" value="TSP1_rpt"/>
</dbReference>
<keyword evidence="5 9" id="KW-0732">Signal</keyword>
<feature type="domain" description="Spondin" evidence="10">
    <location>
        <begin position="21"/>
        <end position="208"/>
    </location>
</feature>
<comment type="caution">
    <text evidence="11">The sequence shown here is derived from an EMBL/GenBank/DDBJ whole genome shotgun (WGS) entry which is preliminary data.</text>
</comment>
<organism evidence="11 12">
    <name type="scientific">Stichopus japonicus</name>
    <name type="common">Sea cucumber</name>
    <dbReference type="NCBI Taxonomy" id="307972"/>
    <lineage>
        <taxon>Eukaryota</taxon>
        <taxon>Metazoa</taxon>
        <taxon>Echinodermata</taxon>
        <taxon>Eleutherozoa</taxon>
        <taxon>Echinozoa</taxon>
        <taxon>Holothuroidea</taxon>
        <taxon>Aspidochirotacea</taxon>
        <taxon>Aspidochirotida</taxon>
        <taxon>Stichopodidae</taxon>
        <taxon>Apostichopus</taxon>
    </lineage>
</organism>
<keyword evidence="3" id="KW-0272">Extracellular matrix</keyword>
<protein>
    <submittedName>
        <fullName evidence="11">Putative spondin-2-like</fullName>
    </submittedName>
</protein>
<evidence type="ECO:0000256" key="6">
    <source>
        <dbReference type="ARBA" id="ARBA00022889"/>
    </source>
</evidence>
<gene>
    <name evidence="11" type="ORF">BSL78_06915</name>
</gene>
<proteinExistence type="predicted"/>
<dbReference type="AlphaFoldDB" id="A0A2G8L7C7"/>
<dbReference type="Gene3D" id="2.20.100.10">
    <property type="entry name" value="Thrombospondin type-1 (TSP1) repeat"/>
    <property type="match status" value="1"/>
</dbReference>
<keyword evidence="12" id="KW-1185">Reference proteome</keyword>
<feature type="signal peptide" evidence="9">
    <location>
        <begin position="1"/>
        <end position="22"/>
    </location>
</feature>
<dbReference type="GO" id="GO:0007155">
    <property type="term" value="P:cell adhesion"/>
    <property type="evidence" value="ECO:0007669"/>
    <property type="project" value="UniProtKB-KW"/>
</dbReference>
<evidence type="ECO:0000313" key="12">
    <source>
        <dbReference type="Proteomes" id="UP000230750"/>
    </source>
</evidence>
<evidence type="ECO:0000256" key="2">
    <source>
        <dbReference type="ARBA" id="ARBA00022525"/>
    </source>
</evidence>
<dbReference type="InterPro" id="IPR051418">
    <property type="entry name" value="Spondin/Thrombospondin_T1"/>
</dbReference>
<dbReference type="Pfam" id="PF19028">
    <property type="entry name" value="TSP1_spondin"/>
    <property type="match status" value="1"/>
</dbReference>
<feature type="chain" id="PRO_5013829416" evidence="9">
    <location>
        <begin position="23"/>
        <end position="374"/>
    </location>
</feature>